<dbReference type="PANTHER" id="PTHR41773:SF1">
    <property type="entry name" value="RELA_SPOT DOMAIN-CONTAINING PROTEIN"/>
    <property type="match status" value="1"/>
</dbReference>
<gene>
    <name evidence="3" type="ORF">HMPREF9470_04181</name>
</gene>
<dbReference type="CDD" id="cd05399">
    <property type="entry name" value="NT_Rel-Spo_like"/>
    <property type="match status" value="1"/>
</dbReference>
<dbReference type="SMART" id="SM00954">
    <property type="entry name" value="RelA_SpoT"/>
    <property type="match status" value="1"/>
</dbReference>
<accession>A0A0J9BWZ0</accession>
<dbReference type="AlphaFoldDB" id="A0A0J9BWZ0"/>
<name>A0A0J9BWZ0_9FIRM</name>
<dbReference type="SUPFAM" id="SSF81301">
    <property type="entry name" value="Nucleotidyltransferase"/>
    <property type="match status" value="1"/>
</dbReference>
<dbReference type="Gene3D" id="3.30.460.10">
    <property type="entry name" value="Beta Polymerase, domain 2"/>
    <property type="match status" value="1"/>
</dbReference>
<proteinExistence type="predicted"/>
<sequence>MDLISQFIENYRKKYTFYENAGRLAAKQLETALQAAGIRAIVTSRAKNPGRLRNKAILRNSERETPYRSMKEIYDDMFDLAGVRVSLYFPGDRDKAGALINDLFTVLENKQFPEQSKPPTYNKRFSGYWANHYRIHISEGSVVPAQKKYTSVRVEIQVASVLMHAWSEVEHDLIYKPLQGALSDEELSILDELNGLVLTGEIALERLQSAGNERIKNKDTTFSSQYDLASYLYNYMSNHLKQEDIELRLGNIELLFKLLSKLKIVKVKDIEPILKSVKFEKDRRNISQQIIDQIITGNEKRYHIYQDLRTGNENADPKSLKAIDYFFGQWVPLENLLNKAACRNVPKSYGAFNINTLRRMNVLDKDLSNKVGALRRTRNVLIHDIETPDVEELMHQGDEIHEVYQALAHRLVKGDAKTETHTIKEGDASS</sequence>
<organism evidence="3 4">
    <name type="scientific">[Clostridium] citroniae WAL-19142</name>
    <dbReference type="NCBI Taxonomy" id="742734"/>
    <lineage>
        <taxon>Bacteria</taxon>
        <taxon>Bacillati</taxon>
        <taxon>Bacillota</taxon>
        <taxon>Clostridia</taxon>
        <taxon>Lachnospirales</taxon>
        <taxon>Lachnospiraceae</taxon>
        <taxon>Enterocloster</taxon>
    </lineage>
</organism>
<dbReference type="GO" id="GO:0015970">
    <property type="term" value="P:guanosine tetraphosphate biosynthetic process"/>
    <property type="evidence" value="ECO:0007669"/>
    <property type="project" value="UniProtKB-UniPathway"/>
</dbReference>
<evidence type="ECO:0000313" key="4">
    <source>
        <dbReference type="Proteomes" id="UP000037392"/>
    </source>
</evidence>
<comment type="caution">
    <text evidence="3">The sequence shown here is derived from an EMBL/GenBank/DDBJ whole genome shotgun (WGS) entry which is preliminary data.</text>
</comment>
<dbReference type="PANTHER" id="PTHR41773">
    <property type="entry name" value="GTP PYROPHOSPHATASE-RELATED"/>
    <property type="match status" value="1"/>
</dbReference>
<dbReference type="InterPro" id="IPR043519">
    <property type="entry name" value="NT_sf"/>
</dbReference>
<dbReference type="Pfam" id="PF04607">
    <property type="entry name" value="RelA_SpoT"/>
    <property type="match status" value="1"/>
</dbReference>
<reference evidence="3 4" key="1">
    <citation type="submission" date="2011-04" db="EMBL/GenBank/DDBJ databases">
        <title>The Genome Sequence of Clostridium citroniae WAL-19142.</title>
        <authorList>
            <consortium name="The Broad Institute Genome Sequencing Platform"/>
            <person name="Earl A."/>
            <person name="Ward D."/>
            <person name="Feldgarden M."/>
            <person name="Gevers D."/>
            <person name="Warren Y.A."/>
            <person name="Tyrrell K.L."/>
            <person name="Citron D.M."/>
            <person name="Goldstein E.J."/>
            <person name="Daigneault M."/>
            <person name="Allen-Vercoe E."/>
            <person name="Young S.K."/>
            <person name="Zeng Q."/>
            <person name="Gargeya S."/>
            <person name="Fitzgerald M."/>
            <person name="Haas B."/>
            <person name="Abouelleil A."/>
            <person name="Alvarado L."/>
            <person name="Arachchi H.M."/>
            <person name="Berlin A."/>
            <person name="Brown A."/>
            <person name="Chapman S.B."/>
            <person name="Chen Z."/>
            <person name="Dunbar C."/>
            <person name="Freedman E."/>
            <person name="Gearin G."/>
            <person name="Gellesch M."/>
            <person name="Goldberg J."/>
            <person name="Griggs A."/>
            <person name="Gujja S."/>
            <person name="Heilman E.R."/>
            <person name="Heiman D."/>
            <person name="Howarth C."/>
            <person name="Larson L."/>
            <person name="Lui A."/>
            <person name="MacDonald P.J."/>
            <person name="Mehta T."/>
            <person name="Montmayeur A."/>
            <person name="Murphy C."/>
            <person name="Neiman D."/>
            <person name="Pearson M."/>
            <person name="Priest M."/>
            <person name="Roberts A."/>
            <person name="Saif S."/>
            <person name="Shea T."/>
            <person name="Shenoy N."/>
            <person name="Sisk P."/>
            <person name="Stolte C."/>
            <person name="Sykes S."/>
            <person name="White J."/>
            <person name="Yandava C."/>
            <person name="Wortman J."/>
            <person name="Nusbaum C."/>
            <person name="Birren B."/>
        </authorList>
    </citation>
    <scope>NUCLEOTIDE SEQUENCE [LARGE SCALE GENOMIC DNA]</scope>
    <source>
        <strain evidence="3 4">WAL-19142</strain>
    </source>
</reference>
<dbReference type="EMBL" id="ADLK01000029">
    <property type="protein sequence ID" value="KMW16681.1"/>
    <property type="molecule type" value="Genomic_DNA"/>
</dbReference>
<dbReference type="RefSeq" id="WP_007863785.1">
    <property type="nucleotide sequence ID" value="NZ_KQ235881.1"/>
</dbReference>
<dbReference type="UniPathway" id="UPA00908">
    <property type="reaction ID" value="UER00884"/>
</dbReference>
<dbReference type="OrthoDB" id="9801824at2"/>
<evidence type="ECO:0000259" key="2">
    <source>
        <dbReference type="SMART" id="SM00954"/>
    </source>
</evidence>
<dbReference type="PATRIC" id="fig|742734.4.peg.4480"/>
<feature type="domain" description="RelA/SpoT" evidence="2">
    <location>
        <begin position="44"/>
        <end position="181"/>
    </location>
</feature>
<dbReference type="GeneID" id="93161456"/>
<dbReference type="Proteomes" id="UP000037392">
    <property type="component" value="Unassembled WGS sequence"/>
</dbReference>
<dbReference type="InterPro" id="IPR007685">
    <property type="entry name" value="RelA_SpoT"/>
</dbReference>
<evidence type="ECO:0000313" key="3">
    <source>
        <dbReference type="EMBL" id="KMW16681.1"/>
    </source>
</evidence>
<protein>
    <recommendedName>
        <fullName evidence="2">RelA/SpoT domain-containing protein</fullName>
    </recommendedName>
</protein>
<comment type="pathway">
    <text evidence="1">Purine metabolism; ppGpp biosynthesis; ppGpp from GTP: step 1/2.</text>
</comment>
<evidence type="ECO:0000256" key="1">
    <source>
        <dbReference type="ARBA" id="ARBA00004976"/>
    </source>
</evidence>